<dbReference type="EMBL" id="JYDU01000639">
    <property type="protein sequence ID" value="KRX85842.1"/>
    <property type="molecule type" value="Genomic_DNA"/>
</dbReference>
<dbReference type="AlphaFoldDB" id="A0A0V0XCV3"/>
<dbReference type="Proteomes" id="UP000054815">
    <property type="component" value="Unassembled WGS sequence"/>
</dbReference>
<gene>
    <name evidence="1" type="ORF">T4E_3017</name>
</gene>
<organism evidence="1 2">
    <name type="scientific">Trichinella pseudospiralis</name>
    <name type="common">Parasitic roundworm</name>
    <dbReference type="NCBI Taxonomy" id="6337"/>
    <lineage>
        <taxon>Eukaryota</taxon>
        <taxon>Metazoa</taxon>
        <taxon>Ecdysozoa</taxon>
        <taxon>Nematoda</taxon>
        <taxon>Enoplea</taxon>
        <taxon>Dorylaimia</taxon>
        <taxon>Trichinellida</taxon>
        <taxon>Trichinellidae</taxon>
        <taxon>Trichinella</taxon>
    </lineage>
</organism>
<sequence>MQPKVGGKLHPRLNTCTSPIVNKYREGKLKSTLKRDVCLTAGACLWWVCVVRLSCAARIGGCMSLLVSALSQGVHHDRHCCLSALVKLIRSD</sequence>
<protein>
    <submittedName>
        <fullName evidence="1">Uncharacterized protein</fullName>
    </submittedName>
</protein>
<name>A0A0V0XCV3_TRIPS</name>
<reference evidence="1 2" key="1">
    <citation type="submission" date="2015-01" db="EMBL/GenBank/DDBJ databases">
        <title>Evolution of Trichinella species and genotypes.</title>
        <authorList>
            <person name="Korhonen P.K."/>
            <person name="Edoardo P."/>
            <person name="Giuseppe L.R."/>
            <person name="Gasser R.B."/>
        </authorList>
    </citation>
    <scope>NUCLEOTIDE SEQUENCE [LARGE SCALE GENOMIC DNA]</scope>
    <source>
        <strain evidence="1">ISS141</strain>
    </source>
</reference>
<proteinExistence type="predicted"/>
<comment type="caution">
    <text evidence="1">The sequence shown here is derived from an EMBL/GenBank/DDBJ whole genome shotgun (WGS) entry which is preliminary data.</text>
</comment>
<evidence type="ECO:0000313" key="1">
    <source>
        <dbReference type="EMBL" id="KRX85842.1"/>
    </source>
</evidence>
<evidence type="ECO:0000313" key="2">
    <source>
        <dbReference type="Proteomes" id="UP000054815"/>
    </source>
</evidence>
<accession>A0A0V0XCV3</accession>